<feature type="chain" id="PRO_5046227171" evidence="1">
    <location>
        <begin position="25"/>
        <end position="503"/>
    </location>
</feature>
<comment type="caution">
    <text evidence="2">The sequence shown here is derived from an EMBL/GenBank/DDBJ whole genome shotgun (WGS) entry which is preliminary data.</text>
</comment>
<accession>A0ABR7ESV5</accession>
<keyword evidence="3" id="KW-1185">Reference proteome</keyword>
<evidence type="ECO:0000313" key="2">
    <source>
        <dbReference type="EMBL" id="MBC5655424.1"/>
    </source>
</evidence>
<evidence type="ECO:0000313" key="3">
    <source>
        <dbReference type="Proteomes" id="UP000621237"/>
    </source>
</evidence>
<organism evidence="2 3">
    <name type="scientific">Blautia lenta</name>
    <dbReference type="NCBI Taxonomy" id="2763029"/>
    <lineage>
        <taxon>Bacteria</taxon>
        <taxon>Bacillati</taxon>
        <taxon>Bacillota</taxon>
        <taxon>Clostridia</taxon>
        <taxon>Lachnospirales</taxon>
        <taxon>Lachnospiraceae</taxon>
        <taxon>Blautia</taxon>
    </lineage>
</organism>
<evidence type="ECO:0000256" key="1">
    <source>
        <dbReference type="SAM" id="SignalP"/>
    </source>
</evidence>
<sequence length="503" mass="55898">MKRKIAYFCFATCLLTAGIFTALGNPVSAKAEEQDSTQEEASSETGDSAQLKTLLEGSGFTVQQGSFYELDTVKSASEGKLMSCFGNNAGSSYMVFNLPEAPDQEVPNPTFPPDNWQYKLCQDEALVLVTPLPPESVYYSFINYIMFTEQKEGKDYTNESGFFSVGDETTGLYHPIFGSIGEPVNMLNIKHSGDSEFGSTAVMVISANQTVTDQVTEQLKASGFDENMINVMPIPAETYHMGLEKGADTFCFLGRISQPSDADAYDEYISTLADKSVVYRVTPNTETEAAPYENATVTPRGTGKHETEVMDKPAEHLENIREAIIAKYADEYTYEELSTEIAVPEGLTAYYNDTNSQGDNRDAMYVMTRDFTLNSDDDFIVVYGANHTQTGKAIYSNAVLYGRPMLNGVCSIYDSLYTGSAAEYLEENCENPDQYYVYKMARTKMDDYTSVIEYSTGNKKGKYYGVDNGNTLLLAFRAYLDETNVGASYYEVIYDRAIVFHKK</sequence>
<dbReference type="Proteomes" id="UP000621237">
    <property type="component" value="Unassembled WGS sequence"/>
</dbReference>
<name>A0ABR7ESV5_9FIRM</name>
<feature type="signal peptide" evidence="1">
    <location>
        <begin position="1"/>
        <end position="24"/>
    </location>
</feature>
<protein>
    <submittedName>
        <fullName evidence="2">Uncharacterized protein</fullName>
    </submittedName>
</protein>
<proteinExistence type="predicted"/>
<gene>
    <name evidence="2" type="ORF">H8R98_13310</name>
</gene>
<reference evidence="2 3" key="1">
    <citation type="submission" date="2020-08" db="EMBL/GenBank/DDBJ databases">
        <title>Genome public.</title>
        <authorList>
            <person name="Liu C."/>
            <person name="Sun Q."/>
        </authorList>
    </citation>
    <scope>NUCLEOTIDE SEQUENCE [LARGE SCALE GENOMIC DNA]</scope>
    <source>
        <strain evidence="2 3">M16</strain>
    </source>
</reference>
<dbReference type="EMBL" id="JACOOV010000034">
    <property type="protein sequence ID" value="MBC5655424.1"/>
    <property type="molecule type" value="Genomic_DNA"/>
</dbReference>
<keyword evidence="1" id="KW-0732">Signal</keyword>
<dbReference type="RefSeq" id="WP_186835730.1">
    <property type="nucleotide sequence ID" value="NZ_JACOOV010000034.1"/>
</dbReference>